<evidence type="ECO:0000256" key="1">
    <source>
        <dbReference type="SAM" id="MobiDB-lite"/>
    </source>
</evidence>
<proteinExistence type="predicted"/>
<dbReference type="EMBL" id="SNWP01000011">
    <property type="protein sequence ID" value="TDO26533.1"/>
    <property type="molecule type" value="Genomic_DNA"/>
</dbReference>
<protein>
    <recommendedName>
        <fullName evidence="4">DUF4595 domain-containing protein</fullName>
    </recommendedName>
</protein>
<feature type="region of interest" description="Disordered" evidence="1">
    <location>
        <begin position="26"/>
        <end position="46"/>
    </location>
</feature>
<evidence type="ECO:0000313" key="2">
    <source>
        <dbReference type="EMBL" id="TDO26533.1"/>
    </source>
</evidence>
<comment type="caution">
    <text evidence="2">The sequence shown here is derived from an EMBL/GenBank/DDBJ whole genome shotgun (WGS) entry which is preliminary data.</text>
</comment>
<organism evidence="2 3">
    <name type="scientific">Sediminibacterium goheungense</name>
    <dbReference type="NCBI Taxonomy" id="1086393"/>
    <lineage>
        <taxon>Bacteria</taxon>
        <taxon>Pseudomonadati</taxon>
        <taxon>Bacteroidota</taxon>
        <taxon>Chitinophagia</taxon>
        <taxon>Chitinophagales</taxon>
        <taxon>Chitinophagaceae</taxon>
        <taxon>Sediminibacterium</taxon>
    </lineage>
</organism>
<dbReference type="AlphaFoldDB" id="A0A4R6IV69"/>
<evidence type="ECO:0008006" key="4">
    <source>
        <dbReference type="Google" id="ProtNLM"/>
    </source>
</evidence>
<accession>A0A4R6IV69</accession>
<reference evidence="2 3" key="1">
    <citation type="submission" date="2019-03" db="EMBL/GenBank/DDBJ databases">
        <title>Genomic Encyclopedia of Archaeal and Bacterial Type Strains, Phase II (KMG-II): from individual species to whole genera.</title>
        <authorList>
            <person name="Goeker M."/>
        </authorList>
    </citation>
    <scope>NUCLEOTIDE SEQUENCE [LARGE SCALE GENOMIC DNA]</scope>
    <source>
        <strain evidence="2 3">DSM 28323</strain>
    </source>
</reference>
<sequence>MKRIALAYLFYIGCGLALFMGCSKQETPPPVNPPTNPPTNPPPTTPRTCLLSGVSQANTGAKSDFVLSISLNGSDMPTKFLVFDSLANTKIYEANLSYITADSIRLDQYQYIKLDASKRVSVFVTKSDMSIPNTADDHRFVYTYNSEGFLITKQLYINGSATPFQTTNYTYTNSLLTKCVMSVAGNTSLKLLEADLVYDNNTTIKNWIYTFPDAFESNVLNTALSFGNKANRALTSIVTKIYNPANSNILDTWTTNFSSYSFNTDGYIQSINASGDLQQGMAIVYGKTNFSYACK</sequence>
<dbReference type="PROSITE" id="PS51257">
    <property type="entry name" value="PROKAR_LIPOPROTEIN"/>
    <property type="match status" value="1"/>
</dbReference>
<dbReference type="Proteomes" id="UP000295741">
    <property type="component" value="Unassembled WGS sequence"/>
</dbReference>
<dbReference type="OrthoDB" id="671439at2"/>
<evidence type="ECO:0000313" key="3">
    <source>
        <dbReference type="Proteomes" id="UP000295741"/>
    </source>
</evidence>
<keyword evidence="3" id="KW-1185">Reference proteome</keyword>
<gene>
    <name evidence="2" type="ORF">BC659_1840</name>
</gene>
<dbReference type="RefSeq" id="WP_133474378.1">
    <property type="nucleotide sequence ID" value="NZ_SNWP01000011.1"/>
</dbReference>
<name>A0A4R6IV69_9BACT</name>
<feature type="compositionally biased region" description="Pro residues" evidence="1">
    <location>
        <begin position="27"/>
        <end position="45"/>
    </location>
</feature>